<dbReference type="PANTHER" id="PTHR31605:SF0">
    <property type="entry name" value="GLYCEROL-3-PHOSPHATE O-ACYLTRANSFERASE 1"/>
    <property type="match status" value="1"/>
</dbReference>
<dbReference type="EMBL" id="CP113797">
    <property type="protein sequence ID" value="WAL60864.1"/>
    <property type="molecule type" value="Genomic_DNA"/>
</dbReference>
<dbReference type="AlphaFoldDB" id="A0A9E8ZCR5"/>
<dbReference type="SUPFAM" id="SSF69593">
    <property type="entry name" value="Glycerol-3-phosphate (1)-acyltransferase"/>
    <property type="match status" value="1"/>
</dbReference>
<sequence>MVLLNPLSNPLKTIVSSPNTHSINSRFSPWLTPAVYALGCWVVLPTYFRIQVSGQENLPGDGPVILAPTHRSRWDALLVPYAAGRFVTGRDIHFMVTADEVKGFQGWLIRQLGGFPVNPRQPAIASLRHGVEVLQNRQMMVIFPEGGIFRDKQLHPLKPGLARLALQAEASQPGLGVKIVPMHLDYDQPMPSFGSQVHISIGQPIEVAHYQEGSIKQKAQQLTNDLSHALQVLIQEDCQLEREGEFRLHQNSELSPSDS</sequence>
<protein>
    <submittedName>
        <fullName evidence="2">1-acyl-sn-glycerol-3-phosphate acyltransferase</fullName>
    </submittedName>
</protein>
<keyword evidence="2" id="KW-0012">Acyltransferase</keyword>
<dbReference type="InterPro" id="IPR002123">
    <property type="entry name" value="Plipid/glycerol_acylTrfase"/>
</dbReference>
<accession>A0A9E8ZCR5</accession>
<keyword evidence="2" id="KW-0808">Transferase</keyword>
<dbReference type="CDD" id="cd07989">
    <property type="entry name" value="LPLAT_AGPAT-like"/>
    <property type="match status" value="1"/>
</dbReference>
<dbReference type="GO" id="GO:0016287">
    <property type="term" value="F:glycerone-phosphate O-acyltransferase activity"/>
    <property type="evidence" value="ECO:0007669"/>
    <property type="project" value="TreeGrafter"/>
</dbReference>
<organism evidence="2 3">
    <name type="scientific">Thermocoleostomius sinensis A174</name>
    <dbReference type="NCBI Taxonomy" id="2016057"/>
    <lineage>
        <taxon>Bacteria</taxon>
        <taxon>Bacillati</taxon>
        <taxon>Cyanobacteriota</taxon>
        <taxon>Cyanophyceae</taxon>
        <taxon>Oculatellales</taxon>
        <taxon>Oculatellaceae</taxon>
        <taxon>Thermocoleostomius</taxon>
    </lineage>
</organism>
<keyword evidence="3" id="KW-1185">Reference proteome</keyword>
<proteinExistence type="predicted"/>
<dbReference type="Pfam" id="PF01553">
    <property type="entry name" value="Acyltransferase"/>
    <property type="match status" value="1"/>
</dbReference>
<name>A0A9E8ZCR5_9CYAN</name>
<gene>
    <name evidence="2" type="ORF">OXH18_02380</name>
</gene>
<dbReference type="PANTHER" id="PTHR31605">
    <property type="entry name" value="GLYCEROL-3-PHOSPHATE O-ACYLTRANSFERASE 1"/>
    <property type="match status" value="1"/>
</dbReference>
<reference evidence="2" key="1">
    <citation type="submission" date="2022-12" db="EMBL/GenBank/DDBJ databases">
        <title>Polyphasic identification of a Novel Hot-Spring Cyanobacterium Ocullathermofonsia sinensis gen nov. sp. nov. and Genomic Insights on its Adaptations to the Thermal Habitat.</title>
        <authorList>
            <person name="Daroch M."/>
            <person name="Tang J."/>
            <person name="Jiang Y."/>
        </authorList>
    </citation>
    <scope>NUCLEOTIDE SEQUENCE</scope>
    <source>
        <strain evidence="2">PKUAC-SCTA174</strain>
    </source>
</reference>
<dbReference type="KEGG" id="tsin:OXH18_02380"/>
<evidence type="ECO:0000313" key="2">
    <source>
        <dbReference type="EMBL" id="WAL60864.1"/>
    </source>
</evidence>
<evidence type="ECO:0000259" key="1">
    <source>
        <dbReference type="SMART" id="SM00563"/>
    </source>
</evidence>
<evidence type="ECO:0000313" key="3">
    <source>
        <dbReference type="Proteomes" id="UP001163152"/>
    </source>
</evidence>
<dbReference type="GO" id="GO:0004366">
    <property type="term" value="F:glycerol-3-phosphate O-acyltransferase activity"/>
    <property type="evidence" value="ECO:0007669"/>
    <property type="project" value="TreeGrafter"/>
</dbReference>
<dbReference type="RefSeq" id="WP_268610820.1">
    <property type="nucleotide sequence ID" value="NZ_CP113797.1"/>
</dbReference>
<dbReference type="GO" id="GO:0008654">
    <property type="term" value="P:phospholipid biosynthetic process"/>
    <property type="evidence" value="ECO:0007669"/>
    <property type="project" value="TreeGrafter"/>
</dbReference>
<dbReference type="Proteomes" id="UP001163152">
    <property type="component" value="Chromosome"/>
</dbReference>
<dbReference type="InterPro" id="IPR052744">
    <property type="entry name" value="GPAT/DAPAT"/>
</dbReference>
<feature type="domain" description="Phospholipid/glycerol acyltransferase" evidence="1">
    <location>
        <begin position="64"/>
        <end position="187"/>
    </location>
</feature>
<dbReference type="SMART" id="SM00563">
    <property type="entry name" value="PlsC"/>
    <property type="match status" value="1"/>
</dbReference>